<dbReference type="GO" id="GO:0016740">
    <property type="term" value="F:transferase activity"/>
    <property type="evidence" value="ECO:0007669"/>
    <property type="project" value="UniProtKB-KW"/>
</dbReference>
<dbReference type="GO" id="GO:0005739">
    <property type="term" value="C:mitochondrion"/>
    <property type="evidence" value="ECO:0007669"/>
    <property type="project" value="TreeGrafter"/>
</dbReference>
<dbReference type="Pfam" id="PF02934">
    <property type="entry name" value="GatB_N"/>
    <property type="match status" value="1"/>
</dbReference>
<feature type="domain" description="Aspartyl/Glutamyl-tRNA(Gln) amidotransferase subunit B/E catalytic" evidence="5">
    <location>
        <begin position="200"/>
        <end position="492"/>
    </location>
</feature>
<dbReference type="OrthoDB" id="1722066at2759"/>
<dbReference type="EMBL" id="AP011946">
    <property type="protein sequence ID" value="BAM38557.1"/>
    <property type="molecule type" value="Genomic_DNA"/>
</dbReference>
<dbReference type="GO" id="GO:0030956">
    <property type="term" value="C:glutamyl-tRNA(Gln) amidotransferase complex"/>
    <property type="evidence" value="ECO:0007669"/>
    <property type="project" value="TreeGrafter"/>
</dbReference>
<proteinExistence type="predicted"/>
<keyword evidence="4" id="KW-0648">Protein biosynthesis</keyword>
<dbReference type="GO" id="GO:0005524">
    <property type="term" value="F:ATP binding"/>
    <property type="evidence" value="ECO:0007669"/>
    <property type="project" value="UniProtKB-KW"/>
</dbReference>
<organism evidence="6 7">
    <name type="scientific">Theileria orientalis strain Shintoku</name>
    <dbReference type="NCBI Taxonomy" id="869250"/>
    <lineage>
        <taxon>Eukaryota</taxon>
        <taxon>Sar</taxon>
        <taxon>Alveolata</taxon>
        <taxon>Apicomplexa</taxon>
        <taxon>Aconoidasida</taxon>
        <taxon>Piroplasmida</taxon>
        <taxon>Theileriidae</taxon>
        <taxon>Theileria</taxon>
    </lineage>
</organism>
<dbReference type="GeneID" id="20713999"/>
<dbReference type="GO" id="GO:0032543">
    <property type="term" value="P:mitochondrial translation"/>
    <property type="evidence" value="ECO:0007669"/>
    <property type="project" value="TreeGrafter"/>
</dbReference>
<dbReference type="SUPFAM" id="SSF55931">
    <property type="entry name" value="Glutamine synthetase/guanido kinase"/>
    <property type="match status" value="1"/>
</dbReference>
<evidence type="ECO:0000256" key="2">
    <source>
        <dbReference type="ARBA" id="ARBA00022741"/>
    </source>
</evidence>
<keyword evidence="3" id="KW-0067">ATP-binding</keyword>
<dbReference type="AlphaFoldDB" id="J7MBS5"/>
<dbReference type="RefSeq" id="XP_009688858.1">
    <property type="nucleotide sequence ID" value="XM_009690563.1"/>
</dbReference>
<keyword evidence="2" id="KW-0547">Nucleotide-binding</keyword>
<sequence length="673" mass="77547">MLIIFTQWSMFLFFSINLFFSSIVCLDSKLLIKRPLTFMNHTNINICKNFSMEHSVDKHMNKETKFQVFSEIMDDSNDEAFYYPDDDGKLILTGIEVHVQLASPFKAFCSCRSIASPVTKLNVSKNPDVYKTGPAKSRKKVYDGFKKVLDDIVRNYKPVVSISKTHYDTEAPLNVEEYIKWFYESKEFTEHEDVDEKTLNDLLLNENQYTCAGCRGEVGTLPYISPMSFLYAVGVCKVLDCKIANKVSFDRKCYEYFDLPKGYQVTQTLNPLGRDGHIDLSTGKVVRVSKVQFEEDTARRVENNPENLDFNRSGVALAEIVTAACELTRSEILETCRTIYERVVFNGLSNGNRFRGNFRFDINLSRPDGTNRIEVKNLNSFAVINKSVKNYDPEKEYKYKSEEREESSALSKLMSRQDAEGRGESVLEKIKNIFTSVLKDVRNRDKYAPLGTTMKWDKEHGLRAMRHKLSSASYGNYFEVNIPVLYQSDELIKRITDCLPEQLDSLDKFVAQYPGVKRELLKEVYKHNSWVKYYERLCSELDPQVAASHFVNLLLPVVKATNKPLMPPQRFAELIKLVLDHRVNLSDVEDAMPALLDHGGSFEDYFGGRNLLLHSLKRTRELIDDFLKEHPLDPKKSRNSDYVTKVTSELVRSTGSKISYQFVREYVTKLLNE</sequence>
<dbReference type="KEGG" id="tot:TOT_010001200"/>
<keyword evidence="1" id="KW-0436">Ligase</keyword>
<dbReference type="Proteomes" id="UP000003786">
    <property type="component" value="Chromosome 1"/>
</dbReference>
<reference evidence="6 7" key="1">
    <citation type="journal article" date="2012" name="MBio">
        <title>Comparative genome analysis of three eukaryotic parasites with differing abilities to transform leukocytes reveals key mediators of Theileria-induced leukocyte transformation.</title>
        <authorList>
            <person name="Hayashida K."/>
            <person name="Hara Y."/>
            <person name="Abe T."/>
            <person name="Yamasaki C."/>
            <person name="Toyoda A."/>
            <person name="Kosuge T."/>
            <person name="Suzuki Y."/>
            <person name="Sato Y."/>
            <person name="Kawashima S."/>
            <person name="Katayama T."/>
            <person name="Wakaguri H."/>
            <person name="Inoue N."/>
            <person name="Homma K."/>
            <person name="Tada-Umezaki M."/>
            <person name="Yagi Y."/>
            <person name="Fujii Y."/>
            <person name="Habara T."/>
            <person name="Kanehisa M."/>
            <person name="Watanabe H."/>
            <person name="Ito K."/>
            <person name="Gojobori T."/>
            <person name="Sugawara H."/>
            <person name="Imanishi T."/>
            <person name="Weir W."/>
            <person name="Gardner M."/>
            <person name="Pain A."/>
            <person name="Shiels B."/>
            <person name="Hattori M."/>
            <person name="Nene V."/>
            <person name="Sugimoto C."/>
        </authorList>
    </citation>
    <scope>NUCLEOTIDE SEQUENCE [LARGE SCALE GENOMIC DNA]</scope>
    <source>
        <strain evidence="6 7">Shintoku</strain>
    </source>
</reference>
<dbReference type="GO" id="GO:0070681">
    <property type="term" value="P:glutaminyl-tRNAGln biosynthesis via transamidation"/>
    <property type="evidence" value="ECO:0007669"/>
    <property type="project" value="TreeGrafter"/>
</dbReference>
<name>J7MBS5_THEOR</name>
<evidence type="ECO:0000313" key="7">
    <source>
        <dbReference type="Proteomes" id="UP000003786"/>
    </source>
</evidence>
<dbReference type="OMA" id="YAVGVCK"/>
<evidence type="ECO:0000256" key="4">
    <source>
        <dbReference type="ARBA" id="ARBA00022917"/>
    </source>
</evidence>
<dbReference type="GO" id="GO:0050567">
    <property type="term" value="F:glutaminyl-tRNA synthase (glutamine-hydrolyzing) activity"/>
    <property type="evidence" value="ECO:0007669"/>
    <property type="project" value="TreeGrafter"/>
</dbReference>
<evidence type="ECO:0000256" key="3">
    <source>
        <dbReference type="ARBA" id="ARBA00022840"/>
    </source>
</evidence>
<dbReference type="eggNOG" id="KOG2438">
    <property type="taxonomic scope" value="Eukaryota"/>
</dbReference>
<dbReference type="VEuPathDB" id="PiroplasmaDB:TOT_010001200"/>
<dbReference type="PANTHER" id="PTHR11659">
    <property type="entry name" value="GLUTAMYL-TRNA GLN AMIDOTRANSFERASE SUBUNIT B MITOCHONDRIAL AND PROKARYOTIC PET112-RELATED"/>
    <property type="match status" value="1"/>
</dbReference>
<evidence type="ECO:0000259" key="5">
    <source>
        <dbReference type="Pfam" id="PF02934"/>
    </source>
</evidence>
<dbReference type="InterPro" id="IPR017959">
    <property type="entry name" value="Asn/Gln-tRNA_amidoTrfase_suB/E"/>
</dbReference>
<dbReference type="InterPro" id="IPR014746">
    <property type="entry name" value="Gln_synth/guanido_kin_cat_dom"/>
</dbReference>
<protein>
    <submittedName>
        <fullName evidence="6">Aspartyl/glutamyl-tRNA amido transferase</fullName>
    </submittedName>
</protein>
<evidence type="ECO:0000256" key="1">
    <source>
        <dbReference type="ARBA" id="ARBA00022598"/>
    </source>
</evidence>
<gene>
    <name evidence="6" type="ORF">TOT_010001200</name>
</gene>
<dbReference type="PANTHER" id="PTHR11659:SF0">
    <property type="entry name" value="GLUTAMYL-TRNA(GLN) AMIDOTRANSFERASE SUBUNIT B, MITOCHONDRIAL"/>
    <property type="match status" value="1"/>
</dbReference>
<accession>J7MBS5</accession>
<keyword evidence="6" id="KW-0808">Transferase</keyword>
<dbReference type="STRING" id="869250.J7MBS5"/>
<evidence type="ECO:0000313" key="6">
    <source>
        <dbReference type="EMBL" id="BAM38557.1"/>
    </source>
</evidence>
<dbReference type="InterPro" id="IPR006075">
    <property type="entry name" value="Asn/Gln-tRNA_Trfase_suB/E_cat"/>
</dbReference>
<keyword evidence="7" id="KW-1185">Reference proteome</keyword>